<evidence type="ECO:0000256" key="4">
    <source>
        <dbReference type="ARBA" id="ARBA00023315"/>
    </source>
</evidence>
<evidence type="ECO:0000256" key="1">
    <source>
        <dbReference type="ARBA" id="ARBA00007274"/>
    </source>
</evidence>
<dbReference type="PANTHER" id="PTHR43300">
    <property type="entry name" value="ACETYLTRANSFERASE"/>
    <property type="match status" value="1"/>
</dbReference>
<gene>
    <name evidence="5" type="ORF">FPZ43_14035</name>
</gene>
<proteinExistence type="inferred from homology"/>
<evidence type="ECO:0000313" key="6">
    <source>
        <dbReference type="Proteomes" id="UP000320042"/>
    </source>
</evidence>
<dbReference type="Pfam" id="PF00132">
    <property type="entry name" value="Hexapep"/>
    <property type="match status" value="1"/>
</dbReference>
<comment type="caution">
    <text evidence="5">The sequence shown here is derived from an EMBL/GenBank/DDBJ whole genome shotgun (WGS) entry which is preliminary data.</text>
</comment>
<evidence type="ECO:0000256" key="3">
    <source>
        <dbReference type="ARBA" id="ARBA00022737"/>
    </source>
</evidence>
<dbReference type="Proteomes" id="UP000320042">
    <property type="component" value="Unassembled WGS sequence"/>
</dbReference>
<name>A0A563U8B8_9SPHI</name>
<dbReference type="PANTHER" id="PTHR43300:SF11">
    <property type="entry name" value="ACETYLTRANSFERASE RV3034C-RELATED"/>
    <property type="match status" value="1"/>
</dbReference>
<evidence type="ECO:0000313" key="5">
    <source>
        <dbReference type="EMBL" id="TWR27585.1"/>
    </source>
</evidence>
<dbReference type="InterPro" id="IPR001451">
    <property type="entry name" value="Hexapep"/>
</dbReference>
<dbReference type="GO" id="GO:0016746">
    <property type="term" value="F:acyltransferase activity"/>
    <property type="evidence" value="ECO:0007669"/>
    <property type="project" value="UniProtKB-KW"/>
</dbReference>
<keyword evidence="2 5" id="KW-0808">Transferase</keyword>
<dbReference type="Gene3D" id="2.160.10.10">
    <property type="entry name" value="Hexapeptide repeat proteins"/>
    <property type="match status" value="1"/>
</dbReference>
<keyword evidence="6" id="KW-1185">Reference proteome</keyword>
<dbReference type="CDD" id="cd03349">
    <property type="entry name" value="LbH_XAT"/>
    <property type="match status" value="1"/>
</dbReference>
<keyword evidence="3" id="KW-0677">Repeat</keyword>
<dbReference type="AlphaFoldDB" id="A0A563U8B8"/>
<evidence type="ECO:0000256" key="2">
    <source>
        <dbReference type="ARBA" id="ARBA00022679"/>
    </source>
</evidence>
<dbReference type="InterPro" id="IPR011004">
    <property type="entry name" value="Trimer_LpxA-like_sf"/>
</dbReference>
<dbReference type="SUPFAM" id="SSF51161">
    <property type="entry name" value="Trimeric LpxA-like enzymes"/>
    <property type="match status" value="1"/>
</dbReference>
<keyword evidence="4" id="KW-0012">Acyltransferase</keyword>
<protein>
    <submittedName>
        <fullName evidence="5">CatB-related O-acetyltransferase</fullName>
    </submittedName>
</protein>
<sequence length="225" mass="24924">MKSWLKLLYYRFTYRKKQVKLFSGVVLDSKNNFEGYNAIGKNTEVASSDIGFGTYISEVSIIRKAHIGRFCSVGSNVRTGVGTHPVSEFVSTHPAFFSTQKQAGFTFASQNTFKEHIFVDRSPNPKFVVDIGNDVWIGSNVIIMDGITIGDGAVIAAGAIVNNDVAPYTIVGGVPAKVIRTRFTPQQIETLLNIKWWFWDIEKLKAKVDSFATVQAFIDSNTPAQ</sequence>
<reference evidence="5 6" key="1">
    <citation type="submission" date="2019-07" db="EMBL/GenBank/DDBJ databases">
        <authorList>
            <person name="Kim J."/>
        </authorList>
    </citation>
    <scope>NUCLEOTIDE SEQUENCE [LARGE SCALE GENOMIC DNA]</scope>
    <source>
        <strain evidence="6">dk17</strain>
    </source>
</reference>
<dbReference type="InterPro" id="IPR018357">
    <property type="entry name" value="Hexapep_transf_CS"/>
</dbReference>
<dbReference type="InterPro" id="IPR050179">
    <property type="entry name" value="Trans_hexapeptide_repeat"/>
</dbReference>
<comment type="similarity">
    <text evidence="1">Belongs to the transferase hexapeptide repeat family.</text>
</comment>
<dbReference type="RefSeq" id="WP_146382550.1">
    <property type="nucleotide sequence ID" value="NZ_VOEJ01000006.1"/>
</dbReference>
<accession>A0A563U8B8</accession>
<dbReference type="OrthoDB" id="9814490at2"/>
<organism evidence="5 6">
    <name type="scientific">Mucilaginibacter pallidiroseus</name>
    <dbReference type="NCBI Taxonomy" id="2599295"/>
    <lineage>
        <taxon>Bacteria</taxon>
        <taxon>Pseudomonadati</taxon>
        <taxon>Bacteroidota</taxon>
        <taxon>Sphingobacteriia</taxon>
        <taxon>Sphingobacteriales</taxon>
        <taxon>Sphingobacteriaceae</taxon>
        <taxon>Mucilaginibacter</taxon>
    </lineage>
</organism>
<dbReference type="EMBL" id="VOEJ01000006">
    <property type="protein sequence ID" value="TWR27585.1"/>
    <property type="molecule type" value="Genomic_DNA"/>
</dbReference>
<dbReference type="PROSITE" id="PS00101">
    <property type="entry name" value="HEXAPEP_TRANSFERASES"/>
    <property type="match status" value="1"/>
</dbReference>